<evidence type="ECO:0000259" key="1">
    <source>
        <dbReference type="Pfam" id="PF12146"/>
    </source>
</evidence>
<proteinExistence type="predicted"/>
<dbReference type="InterPro" id="IPR029058">
    <property type="entry name" value="AB_hydrolase_fold"/>
</dbReference>
<name>A0A3M8PBJ4_9BACL</name>
<dbReference type="RefSeq" id="WP_123164263.1">
    <property type="nucleotide sequence ID" value="NZ_RIAX01000002.1"/>
</dbReference>
<protein>
    <submittedName>
        <fullName evidence="2">Alpha/beta hydrolase</fullName>
    </submittedName>
</protein>
<keyword evidence="2" id="KW-0378">Hydrolase</keyword>
<dbReference type="InterPro" id="IPR051044">
    <property type="entry name" value="MAG_DAG_Lipase"/>
</dbReference>
<evidence type="ECO:0000313" key="3">
    <source>
        <dbReference type="Proteomes" id="UP000275473"/>
    </source>
</evidence>
<dbReference type="Gene3D" id="3.40.50.1820">
    <property type="entry name" value="alpha/beta hydrolase"/>
    <property type="match status" value="1"/>
</dbReference>
<reference evidence="2 3" key="1">
    <citation type="journal article" date="2018" name="Int. J. Syst. Evol. Microbiol.">
        <title>Planococcus salinus sp. nov., a moderately halophilic bacterium isolated from a saline-alkali soil.</title>
        <authorList>
            <person name="Gan L."/>
        </authorList>
    </citation>
    <scope>NUCLEOTIDE SEQUENCE [LARGE SCALE GENOMIC DNA]</scope>
    <source>
        <strain evidence="2 3">LCB217</strain>
    </source>
</reference>
<dbReference type="PANTHER" id="PTHR11614">
    <property type="entry name" value="PHOSPHOLIPASE-RELATED"/>
    <property type="match status" value="1"/>
</dbReference>
<dbReference type="AlphaFoldDB" id="A0A3M8PBJ4"/>
<feature type="domain" description="Serine aminopeptidase S33" evidence="1">
    <location>
        <begin position="25"/>
        <end position="292"/>
    </location>
</feature>
<comment type="caution">
    <text evidence="2">The sequence shown here is derived from an EMBL/GenBank/DDBJ whole genome shotgun (WGS) entry which is preliminary data.</text>
</comment>
<organism evidence="2 3">
    <name type="scientific">Planococcus salinus</name>
    <dbReference type="NCBI Taxonomy" id="1848460"/>
    <lineage>
        <taxon>Bacteria</taxon>
        <taxon>Bacillati</taxon>
        <taxon>Bacillota</taxon>
        <taxon>Bacilli</taxon>
        <taxon>Bacillales</taxon>
        <taxon>Caryophanaceae</taxon>
        <taxon>Planococcus</taxon>
    </lineage>
</organism>
<evidence type="ECO:0000313" key="2">
    <source>
        <dbReference type="EMBL" id="RNF40564.1"/>
    </source>
</evidence>
<gene>
    <name evidence="2" type="ORF">EEX84_03840</name>
</gene>
<dbReference type="OrthoDB" id="9806902at2"/>
<dbReference type="SUPFAM" id="SSF53474">
    <property type="entry name" value="alpha/beta-Hydrolases"/>
    <property type="match status" value="1"/>
</dbReference>
<dbReference type="GO" id="GO:0016787">
    <property type="term" value="F:hydrolase activity"/>
    <property type="evidence" value="ECO:0007669"/>
    <property type="project" value="UniProtKB-KW"/>
</dbReference>
<keyword evidence="3" id="KW-1185">Reference proteome</keyword>
<dbReference type="Pfam" id="PF12146">
    <property type="entry name" value="Hydrolase_4"/>
    <property type="match status" value="1"/>
</dbReference>
<dbReference type="Proteomes" id="UP000275473">
    <property type="component" value="Unassembled WGS sequence"/>
</dbReference>
<accession>A0A3M8PBJ4</accession>
<dbReference type="InterPro" id="IPR022742">
    <property type="entry name" value="Hydrolase_4"/>
</dbReference>
<dbReference type="EMBL" id="RIAX01000002">
    <property type="protein sequence ID" value="RNF40564.1"/>
    <property type="molecule type" value="Genomic_DNA"/>
</dbReference>
<sequence>MKVTRDFIRTSDDHEIYYEVYEPRNPQKHVHILHGMAEHIGRYEEFARFLAKQGFVVSGHDHRGHGRTAERNGVKGFFSEQNGFEQVVEDAEHVITNIRSRVGNLPMVLLGHSMGSFIARRYIQLNSSRRELCRVLLSGTRGAPGVEGKAGLALASMLSKVKGKDVQSPLLGALTVGGFIREFKDEGSKFAWLTSDKKEVEKYEKDPMSGFASTTQFYVDLLEGLEVIHKKEEIDKIRKDLPVLLISGARDPVGNNGKGVFSSARQYQKAGMTNVMVYLAEDGRHELLHEKNKYKHFHTFAEWMAQDD</sequence>